<proteinExistence type="predicted"/>
<accession>A0ABQ6MFF5</accession>
<feature type="non-terminal residue" evidence="4">
    <location>
        <position position="1"/>
    </location>
</feature>
<protein>
    <recommendedName>
        <fullName evidence="3">Dynein axonemal assembly factor 11-like CS domain-containing protein</fullName>
    </recommendedName>
</protein>
<evidence type="ECO:0000313" key="5">
    <source>
        <dbReference type="Proteomes" id="UP001165060"/>
    </source>
</evidence>
<name>A0ABQ6MFF5_9STRA</name>
<keyword evidence="1" id="KW-0175">Coiled coil</keyword>
<feature type="region of interest" description="Disordered" evidence="2">
    <location>
        <begin position="1"/>
        <end position="87"/>
    </location>
</feature>
<gene>
    <name evidence="4" type="ORF">TeGR_g8701</name>
</gene>
<feature type="compositionally biased region" description="Acidic residues" evidence="2">
    <location>
        <begin position="262"/>
        <end position="282"/>
    </location>
</feature>
<feature type="compositionally biased region" description="Basic and acidic residues" evidence="2">
    <location>
        <begin position="34"/>
        <end position="87"/>
    </location>
</feature>
<feature type="region of interest" description="Disordered" evidence="2">
    <location>
        <begin position="245"/>
        <end position="282"/>
    </location>
</feature>
<evidence type="ECO:0000256" key="1">
    <source>
        <dbReference type="SAM" id="Coils"/>
    </source>
</evidence>
<dbReference type="Pfam" id="PF23602">
    <property type="entry name" value="CS_DNAAF11_C"/>
    <property type="match status" value="1"/>
</dbReference>
<dbReference type="Proteomes" id="UP001165060">
    <property type="component" value="Unassembled WGS sequence"/>
</dbReference>
<comment type="caution">
    <text evidence="4">The sequence shown here is derived from an EMBL/GenBank/DDBJ whole genome shotgun (WGS) entry which is preliminary data.</text>
</comment>
<feature type="domain" description="Dynein axonemal assembly factor 11-like CS" evidence="3">
    <location>
        <begin position="50"/>
        <end position="171"/>
    </location>
</feature>
<organism evidence="4 5">
    <name type="scientific">Tetraparma gracilis</name>
    <dbReference type="NCBI Taxonomy" id="2962635"/>
    <lineage>
        <taxon>Eukaryota</taxon>
        <taxon>Sar</taxon>
        <taxon>Stramenopiles</taxon>
        <taxon>Ochrophyta</taxon>
        <taxon>Bolidophyceae</taxon>
        <taxon>Parmales</taxon>
        <taxon>Triparmaceae</taxon>
        <taxon>Tetraparma</taxon>
    </lineage>
</organism>
<feature type="coiled-coil region" evidence="1">
    <location>
        <begin position="178"/>
        <end position="207"/>
    </location>
</feature>
<evidence type="ECO:0000259" key="3">
    <source>
        <dbReference type="Pfam" id="PF23602"/>
    </source>
</evidence>
<evidence type="ECO:0000256" key="2">
    <source>
        <dbReference type="SAM" id="MobiDB-lite"/>
    </source>
</evidence>
<reference evidence="4 5" key="1">
    <citation type="journal article" date="2023" name="Commun. Biol.">
        <title>Genome analysis of Parmales, the sister group of diatoms, reveals the evolutionary specialization of diatoms from phago-mixotrophs to photoautotrophs.</title>
        <authorList>
            <person name="Ban H."/>
            <person name="Sato S."/>
            <person name="Yoshikawa S."/>
            <person name="Yamada K."/>
            <person name="Nakamura Y."/>
            <person name="Ichinomiya M."/>
            <person name="Sato N."/>
            <person name="Blanc-Mathieu R."/>
            <person name="Endo H."/>
            <person name="Kuwata A."/>
            <person name="Ogata H."/>
        </authorList>
    </citation>
    <scope>NUCLEOTIDE SEQUENCE [LARGE SCALE GENOMIC DNA]</scope>
</reference>
<keyword evidence="5" id="KW-1185">Reference proteome</keyword>
<feature type="compositionally biased region" description="Low complexity" evidence="2">
    <location>
        <begin position="7"/>
        <end position="17"/>
    </location>
</feature>
<dbReference type="InterPro" id="IPR056496">
    <property type="entry name" value="CS_DNAAF11_C"/>
</dbReference>
<dbReference type="EMBL" id="BRYB01005503">
    <property type="protein sequence ID" value="GMI25299.1"/>
    <property type="molecule type" value="Genomic_DNA"/>
</dbReference>
<evidence type="ECO:0000313" key="4">
    <source>
        <dbReference type="EMBL" id="GMI25299.1"/>
    </source>
</evidence>
<sequence>PPPPQPQVGVVQDVNDSSSDESVNDPNELTAHTPEVRTEMYKEMAEEKREKEKREKENQPQYKGEKDFDEDQKKSIAKAREREERGEIRQCNEGKWQFEFNEDEKGFLKLNVVVQKHLSSSLIDVDCHPTYISIVIKSKCLRLTLPCDVIADDAKAARSATTGHLVITMRKHNPNENMVALRAARKAAEAKVKEEQRAKEKAKAEREGGKLGAQMLAVSLDGIAKRSAGGVGKVEEAGFGMTAVETTRAAPTQEVEKKIEIAEEDSSDEEEEGDDDEPPPIM</sequence>